<keyword evidence="2" id="KW-1185">Reference proteome</keyword>
<dbReference type="Proteomes" id="UP001162992">
    <property type="component" value="Chromosome 19"/>
</dbReference>
<comment type="caution">
    <text evidence="1">The sequence shown here is derived from an EMBL/GenBank/DDBJ whole genome shotgun (WGS) entry which is preliminary data.</text>
</comment>
<gene>
    <name evidence="1" type="ORF">O6H91_19G015900</name>
</gene>
<dbReference type="EMBL" id="CM055110">
    <property type="protein sequence ID" value="KAJ7520657.1"/>
    <property type="molecule type" value="Genomic_DNA"/>
</dbReference>
<evidence type="ECO:0000313" key="2">
    <source>
        <dbReference type="Proteomes" id="UP001162992"/>
    </source>
</evidence>
<reference evidence="2" key="1">
    <citation type="journal article" date="2024" name="Proc. Natl. Acad. Sci. U.S.A.">
        <title>Extraordinary preservation of gene collinearity over three hundred million years revealed in homosporous lycophytes.</title>
        <authorList>
            <person name="Li C."/>
            <person name="Wickell D."/>
            <person name="Kuo L.Y."/>
            <person name="Chen X."/>
            <person name="Nie B."/>
            <person name="Liao X."/>
            <person name="Peng D."/>
            <person name="Ji J."/>
            <person name="Jenkins J."/>
            <person name="Williams M."/>
            <person name="Shu S."/>
            <person name="Plott C."/>
            <person name="Barry K."/>
            <person name="Rajasekar S."/>
            <person name="Grimwood J."/>
            <person name="Han X."/>
            <person name="Sun S."/>
            <person name="Hou Z."/>
            <person name="He W."/>
            <person name="Dai G."/>
            <person name="Sun C."/>
            <person name="Schmutz J."/>
            <person name="Leebens-Mack J.H."/>
            <person name="Li F.W."/>
            <person name="Wang L."/>
        </authorList>
    </citation>
    <scope>NUCLEOTIDE SEQUENCE [LARGE SCALE GENOMIC DNA]</scope>
    <source>
        <strain evidence="2">cv. PW_Plant_1</strain>
    </source>
</reference>
<accession>A0ACC2AT15</accession>
<proteinExistence type="predicted"/>
<protein>
    <submittedName>
        <fullName evidence="1">Uncharacterized protein</fullName>
    </submittedName>
</protein>
<evidence type="ECO:0000313" key="1">
    <source>
        <dbReference type="EMBL" id="KAJ7520657.1"/>
    </source>
</evidence>
<name>A0ACC2AT15_DIPCM</name>
<sequence length="565" mass="65099">MMAMAMADEAIAEERKGRRSRPKRDSSLADFLVQFRWIVVIPIILPLSFLFYQWIRWRPVIHRLIHGRHSQDKHLEIVRKIQRKVMQRNPSSDGLICTARKPWLGIALRNAEHKRSSRYEVDLGDLSSIVWIDKERKLMKCEPMVTMSQLSAATIPYGFAPEVLPELDDLTVGGVINGYGIEGSSHIYGLFAETCTAYELVLADGSLVRATSDNEYADLFKAIPWSHGSLGLLVGVELRLLPIKDYMQVTYAPVTGSLQQIAQAYSDAFCPRDLDQDNPEKVPEYVEGIVYSATAAVVTTGRYASKEEARKPGNVINSFGLWYKPWFHLHAKSALKKGKFVEYVPVRQYYHRHTRSLYWEGGLIVPMGNNPLFRFLLGWLMPPKVSLLKLTQTEGIRKYYIQRHACQDMLVPNHKLEECLEFCHDNFETYPLWLCPHRLFKTGKGTMLDCEPNYENNKYPGDTDYAQMWTDVGIWGVPGPVLRQEVWDGVEATKNMEKWLIDNRGYQCLYAEVEQSEEDFWKMFDATLYTAVRKKYGAEYAFMSVYYKISNSKKSTPFLKSLKKD</sequence>
<organism evidence="1 2">
    <name type="scientific">Diphasiastrum complanatum</name>
    <name type="common">Issler's clubmoss</name>
    <name type="synonym">Lycopodium complanatum</name>
    <dbReference type="NCBI Taxonomy" id="34168"/>
    <lineage>
        <taxon>Eukaryota</taxon>
        <taxon>Viridiplantae</taxon>
        <taxon>Streptophyta</taxon>
        <taxon>Embryophyta</taxon>
        <taxon>Tracheophyta</taxon>
        <taxon>Lycopodiopsida</taxon>
        <taxon>Lycopodiales</taxon>
        <taxon>Lycopodiaceae</taxon>
        <taxon>Lycopodioideae</taxon>
        <taxon>Diphasiastrum</taxon>
    </lineage>
</organism>